<dbReference type="RefSeq" id="WP_243451778.1">
    <property type="nucleotide sequence ID" value="NZ_JACHNZ010000016.1"/>
</dbReference>
<feature type="domain" description="Thioesterase" evidence="1">
    <location>
        <begin position="56"/>
        <end position="130"/>
    </location>
</feature>
<dbReference type="InterPro" id="IPR006683">
    <property type="entry name" value="Thioestr_dom"/>
</dbReference>
<name>A0A7W7F6S6_9SPHN</name>
<evidence type="ECO:0000259" key="1">
    <source>
        <dbReference type="Pfam" id="PF03061"/>
    </source>
</evidence>
<dbReference type="CDD" id="cd03443">
    <property type="entry name" value="PaaI_thioesterase"/>
    <property type="match status" value="1"/>
</dbReference>
<organism evidence="2 3">
    <name type="scientific">Sphingosinicella soli</name>
    <dbReference type="NCBI Taxonomy" id="333708"/>
    <lineage>
        <taxon>Bacteria</taxon>
        <taxon>Pseudomonadati</taxon>
        <taxon>Pseudomonadota</taxon>
        <taxon>Alphaproteobacteria</taxon>
        <taxon>Sphingomonadales</taxon>
        <taxon>Sphingosinicellaceae</taxon>
        <taxon>Sphingosinicella</taxon>
    </lineage>
</organism>
<evidence type="ECO:0000313" key="2">
    <source>
        <dbReference type="EMBL" id="MBB4632029.1"/>
    </source>
</evidence>
<sequence length="145" mass="15664">MNFDTLVRELMGAADEGPLSSLPYARTLGLSYRREAEGIMIIMPFAKQLIGSPRRLHGGTVAGLLEVASIAQLVHVLGHEETAPGVKPINVTVDYLRSAACETTYAAALVTRMGRRIANVRAEAWQGDRDAPVAAAHMNVLLVRE</sequence>
<reference evidence="2 3" key="1">
    <citation type="submission" date="2020-08" db="EMBL/GenBank/DDBJ databases">
        <title>Genomic Encyclopedia of Type Strains, Phase IV (KMG-IV): sequencing the most valuable type-strain genomes for metagenomic binning, comparative biology and taxonomic classification.</title>
        <authorList>
            <person name="Goeker M."/>
        </authorList>
    </citation>
    <scope>NUCLEOTIDE SEQUENCE [LARGE SCALE GENOMIC DNA]</scope>
    <source>
        <strain evidence="2 3">DSM 17328</strain>
    </source>
</reference>
<dbReference type="Proteomes" id="UP000566324">
    <property type="component" value="Unassembled WGS sequence"/>
</dbReference>
<dbReference type="EMBL" id="JACHNZ010000016">
    <property type="protein sequence ID" value="MBB4632029.1"/>
    <property type="molecule type" value="Genomic_DNA"/>
</dbReference>
<dbReference type="Gene3D" id="3.10.129.10">
    <property type="entry name" value="Hotdog Thioesterase"/>
    <property type="match status" value="1"/>
</dbReference>
<comment type="caution">
    <text evidence="2">The sequence shown here is derived from an EMBL/GenBank/DDBJ whole genome shotgun (WGS) entry which is preliminary data.</text>
</comment>
<gene>
    <name evidence="2" type="ORF">GGQ98_001646</name>
</gene>
<protein>
    <submittedName>
        <fullName evidence="2">Uncharacterized protein (TIGR00369 family)</fullName>
    </submittedName>
</protein>
<dbReference type="SUPFAM" id="SSF54637">
    <property type="entry name" value="Thioesterase/thiol ester dehydrase-isomerase"/>
    <property type="match status" value="1"/>
</dbReference>
<dbReference type="Pfam" id="PF03061">
    <property type="entry name" value="4HBT"/>
    <property type="match status" value="1"/>
</dbReference>
<keyword evidence="3" id="KW-1185">Reference proteome</keyword>
<evidence type="ECO:0000313" key="3">
    <source>
        <dbReference type="Proteomes" id="UP000566324"/>
    </source>
</evidence>
<accession>A0A7W7F6S6</accession>
<dbReference type="InterPro" id="IPR029069">
    <property type="entry name" value="HotDog_dom_sf"/>
</dbReference>
<proteinExistence type="predicted"/>
<dbReference type="AlphaFoldDB" id="A0A7W7F6S6"/>
<dbReference type="GO" id="GO:0016790">
    <property type="term" value="F:thiolester hydrolase activity"/>
    <property type="evidence" value="ECO:0007669"/>
    <property type="project" value="UniProtKB-ARBA"/>
</dbReference>